<name>A0AAV7KZ55_PLEWA</name>
<dbReference type="GO" id="GO:0050853">
    <property type="term" value="P:B cell receptor signaling pathway"/>
    <property type="evidence" value="ECO:0007669"/>
    <property type="project" value="TreeGrafter"/>
</dbReference>
<feature type="chain" id="PRO_5043664227" description="Ig-like domain-containing protein" evidence="3">
    <location>
        <begin position="17"/>
        <end position="258"/>
    </location>
</feature>
<dbReference type="InterPro" id="IPR003599">
    <property type="entry name" value="Ig_sub"/>
</dbReference>
<reference evidence="5" key="1">
    <citation type="journal article" date="2022" name="bioRxiv">
        <title>Sequencing and chromosome-scale assembly of the giantPleurodeles waltlgenome.</title>
        <authorList>
            <person name="Brown T."/>
            <person name="Elewa A."/>
            <person name="Iarovenko S."/>
            <person name="Subramanian E."/>
            <person name="Araus A.J."/>
            <person name="Petzold A."/>
            <person name="Susuki M."/>
            <person name="Suzuki K.-i.T."/>
            <person name="Hayashi T."/>
            <person name="Toyoda A."/>
            <person name="Oliveira C."/>
            <person name="Osipova E."/>
            <person name="Leigh N.D."/>
            <person name="Simon A."/>
            <person name="Yun M.H."/>
        </authorList>
    </citation>
    <scope>NUCLEOTIDE SEQUENCE</scope>
    <source>
        <strain evidence="5">20211129_DDA</strain>
        <tissue evidence="5">Liver</tissue>
    </source>
</reference>
<feature type="transmembrane region" description="Helical" evidence="2">
    <location>
        <begin position="168"/>
        <end position="189"/>
    </location>
</feature>
<proteinExistence type="predicted"/>
<gene>
    <name evidence="5" type="ORF">NDU88_004702</name>
</gene>
<keyword evidence="6" id="KW-1185">Reference proteome</keyword>
<evidence type="ECO:0000259" key="4">
    <source>
        <dbReference type="PROSITE" id="PS50835"/>
    </source>
</evidence>
<dbReference type="SUPFAM" id="SSF48726">
    <property type="entry name" value="Immunoglobulin"/>
    <property type="match status" value="1"/>
</dbReference>
<dbReference type="InterPro" id="IPR013783">
    <property type="entry name" value="Ig-like_fold"/>
</dbReference>
<dbReference type="SMART" id="SM00409">
    <property type="entry name" value="IG"/>
    <property type="match status" value="1"/>
</dbReference>
<keyword evidence="1" id="KW-0393">Immunoglobulin domain</keyword>
<dbReference type="EMBL" id="JANPWB010000016">
    <property type="protein sequence ID" value="KAJ1084555.1"/>
    <property type="molecule type" value="Genomic_DNA"/>
</dbReference>
<dbReference type="GO" id="GO:0030183">
    <property type="term" value="P:B cell differentiation"/>
    <property type="evidence" value="ECO:0007669"/>
    <property type="project" value="TreeGrafter"/>
</dbReference>
<evidence type="ECO:0000313" key="6">
    <source>
        <dbReference type="Proteomes" id="UP001066276"/>
    </source>
</evidence>
<keyword evidence="2" id="KW-0812">Transmembrane</keyword>
<comment type="caution">
    <text evidence="5">The sequence shown here is derived from an EMBL/GenBank/DDBJ whole genome shotgun (WGS) entry which is preliminary data.</text>
</comment>
<feature type="domain" description="Ig-like" evidence="4">
    <location>
        <begin position="19"/>
        <end position="135"/>
    </location>
</feature>
<evidence type="ECO:0000256" key="2">
    <source>
        <dbReference type="SAM" id="Phobius"/>
    </source>
</evidence>
<dbReference type="GO" id="GO:0009897">
    <property type="term" value="C:external side of plasma membrane"/>
    <property type="evidence" value="ECO:0007669"/>
    <property type="project" value="TreeGrafter"/>
</dbReference>
<keyword evidence="2" id="KW-1133">Transmembrane helix</keyword>
<organism evidence="5 6">
    <name type="scientific">Pleurodeles waltl</name>
    <name type="common">Iberian ribbed newt</name>
    <dbReference type="NCBI Taxonomy" id="8319"/>
    <lineage>
        <taxon>Eukaryota</taxon>
        <taxon>Metazoa</taxon>
        <taxon>Chordata</taxon>
        <taxon>Craniata</taxon>
        <taxon>Vertebrata</taxon>
        <taxon>Euteleostomi</taxon>
        <taxon>Amphibia</taxon>
        <taxon>Batrachia</taxon>
        <taxon>Caudata</taxon>
        <taxon>Salamandroidea</taxon>
        <taxon>Salamandridae</taxon>
        <taxon>Pleurodelinae</taxon>
        <taxon>Pleurodeles</taxon>
    </lineage>
</organism>
<dbReference type="PANTHER" id="PTHR14334">
    <property type="entry name" value="B-CELL ANTIGEN RECEPTOR COMPLEX-ASSOCIATED PROTEIN"/>
    <property type="match status" value="1"/>
</dbReference>
<keyword evidence="3" id="KW-0732">Signal</keyword>
<dbReference type="Proteomes" id="UP001066276">
    <property type="component" value="Chromosome 12"/>
</dbReference>
<dbReference type="GO" id="GO:0019815">
    <property type="term" value="C:B cell receptor complex"/>
    <property type="evidence" value="ECO:0007669"/>
    <property type="project" value="TreeGrafter"/>
</dbReference>
<dbReference type="CDD" id="cd00099">
    <property type="entry name" value="IgV"/>
    <property type="match status" value="1"/>
</dbReference>
<sequence length="258" mass="28175">MKTACILPLLWLWATASTPTLVGQDASGHVEQDTVRQTPEVLHVPRGSFVTLTCQLQLRNRVTLKKVAYTWSKAGSNFTRTFDLLTEGPVGQAKQEPQVSADSRVSLSVDDSLQNGELRLQSAREEDSGVYYCKVIILQPLPRKPFQGNGTELRIRVTLPGGTPSFHLPYTVTAASSLFLLLALIVILVMKNKGCFGASGETAALTDTQLARTGTIYADIQCSPHVRCNGDSRNALPLIQGSQIIYSELNLSRAEDME</sequence>
<evidence type="ECO:0000313" key="5">
    <source>
        <dbReference type="EMBL" id="KAJ1084555.1"/>
    </source>
</evidence>
<dbReference type="InterPro" id="IPR036179">
    <property type="entry name" value="Ig-like_dom_sf"/>
</dbReference>
<evidence type="ECO:0000256" key="1">
    <source>
        <dbReference type="ARBA" id="ARBA00023319"/>
    </source>
</evidence>
<accession>A0AAV7KZ55</accession>
<dbReference type="AlphaFoldDB" id="A0AAV7KZ55"/>
<protein>
    <recommendedName>
        <fullName evidence="4">Ig-like domain-containing protein</fullName>
    </recommendedName>
</protein>
<keyword evidence="2" id="KW-0472">Membrane</keyword>
<dbReference type="Pfam" id="PF07686">
    <property type="entry name" value="V-set"/>
    <property type="match status" value="1"/>
</dbReference>
<dbReference type="InterPro" id="IPR007110">
    <property type="entry name" value="Ig-like_dom"/>
</dbReference>
<evidence type="ECO:0000256" key="3">
    <source>
        <dbReference type="SAM" id="SignalP"/>
    </source>
</evidence>
<dbReference type="Gene3D" id="2.60.40.10">
    <property type="entry name" value="Immunoglobulins"/>
    <property type="match status" value="1"/>
</dbReference>
<feature type="signal peptide" evidence="3">
    <location>
        <begin position="1"/>
        <end position="16"/>
    </location>
</feature>
<dbReference type="PROSITE" id="PS50835">
    <property type="entry name" value="IG_LIKE"/>
    <property type="match status" value="1"/>
</dbReference>
<dbReference type="SMART" id="SM00406">
    <property type="entry name" value="IGv"/>
    <property type="match status" value="1"/>
</dbReference>
<dbReference type="InterPro" id="IPR013106">
    <property type="entry name" value="Ig_V-set"/>
</dbReference>